<evidence type="ECO:0000256" key="2">
    <source>
        <dbReference type="ARBA" id="ARBA00022649"/>
    </source>
</evidence>
<evidence type="ECO:0000313" key="11">
    <source>
        <dbReference type="EMBL" id="PIU15238.1"/>
    </source>
</evidence>
<comment type="similarity">
    <text evidence="9">Belongs to the MntA antitoxin family.</text>
</comment>
<dbReference type="Pfam" id="PF01909">
    <property type="entry name" value="NTP_transf_2"/>
    <property type="match status" value="1"/>
</dbReference>
<comment type="caution">
    <text evidence="11">The sequence shown here is derived from an EMBL/GenBank/DDBJ whole genome shotgun (WGS) entry which is preliminary data.</text>
</comment>
<dbReference type="GO" id="GO:0046872">
    <property type="term" value="F:metal ion binding"/>
    <property type="evidence" value="ECO:0007669"/>
    <property type="project" value="UniProtKB-KW"/>
</dbReference>
<dbReference type="Proteomes" id="UP000229784">
    <property type="component" value="Unassembled WGS sequence"/>
</dbReference>
<dbReference type="InterPro" id="IPR052038">
    <property type="entry name" value="Type-VII_TA_antitoxin"/>
</dbReference>
<keyword evidence="5" id="KW-0479">Metal-binding</keyword>
<dbReference type="Gene3D" id="3.30.460.10">
    <property type="entry name" value="Beta Polymerase, domain 2"/>
    <property type="match status" value="1"/>
</dbReference>
<evidence type="ECO:0000256" key="5">
    <source>
        <dbReference type="ARBA" id="ARBA00022723"/>
    </source>
</evidence>
<dbReference type="EMBL" id="PEXQ01000048">
    <property type="protein sequence ID" value="PIU15238.1"/>
    <property type="molecule type" value="Genomic_DNA"/>
</dbReference>
<name>A0A2M6XUB0_9BACT</name>
<dbReference type="CDD" id="cd05403">
    <property type="entry name" value="NT_KNTase_like"/>
    <property type="match status" value="1"/>
</dbReference>
<evidence type="ECO:0000256" key="3">
    <source>
        <dbReference type="ARBA" id="ARBA00022679"/>
    </source>
</evidence>
<comment type="cofactor">
    <cofactor evidence="1">
        <name>Mg(2+)</name>
        <dbReference type="ChEBI" id="CHEBI:18420"/>
    </cofactor>
</comment>
<evidence type="ECO:0000313" key="12">
    <source>
        <dbReference type="Proteomes" id="UP000229784"/>
    </source>
</evidence>
<dbReference type="GO" id="GO:0005524">
    <property type="term" value="F:ATP binding"/>
    <property type="evidence" value="ECO:0007669"/>
    <property type="project" value="UniProtKB-KW"/>
</dbReference>
<dbReference type="InterPro" id="IPR043519">
    <property type="entry name" value="NT_sf"/>
</dbReference>
<evidence type="ECO:0000259" key="10">
    <source>
        <dbReference type="Pfam" id="PF01909"/>
    </source>
</evidence>
<dbReference type="PANTHER" id="PTHR33571">
    <property type="entry name" value="SSL8005 PROTEIN"/>
    <property type="match status" value="1"/>
</dbReference>
<feature type="domain" description="Polymerase nucleotidyl transferase" evidence="10">
    <location>
        <begin position="8"/>
        <end position="90"/>
    </location>
</feature>
<keyword evidence="3" id="KW-0808">Transferase</keyword>
<dbReference type="PANTHER" id="PTHR33571:SF14">
    <property type="entry name" value="PROTEIN ADENYLYLTRANSFERASE MJ0435-RELATED"/>
    <property type="match status" value="1"/>
</dbReference>
<gene>
    <name evidence="11" type="ORF">COT20_01975</name>
</gene>
<keyword evidence="2" id="KW-1277">Toxin-antitoxin system</keyword>
<evidence type="ECO:0000256" key="9">
    <source>
        <dbReference type="ARBA" id="ARBA00038276"/>
    </source>
</evidence>
<dbReference type="SUPFAM" id="SSF81301">
    <property type="entry name" value="Nucleotidyltransferase"/>
    <property type="match status" value="1"/>
</dbReference>
<keyword evidence="8" id="KW-0460">Magnesium</keyword>
<evidence type="ECO:0000256" key="4">
    <source>
        <dbReference type="ARBA" id="ARBA00022695"/>
    </source>
</evidence>
<keyword evidence="6" id="KW-0547">Nucleotide-binding</keyword>
<keyword evidence="4" id="KW-0548">Nucleotidyltransferase</keyword>
<evidence type="ECO:0000256" key="1">
    <source>
        <dbReference type="ARBA" id="ARBA00001946"/>
    </source>
</evidence>
<dbReference type="GO" id="GO:0016779">
    <property type="term" value="F:nucleotidyltransferase activity"/>
    <property type="evidence" value="ECO:0007669"/>
    <property type="project" value="UniProtKB-KW"/>
</dbReference>
<organism evidence="11 12">
    <name type="scientific">bacterium (Candidatus Gribaldobacteria) CG08_land_8_20_14_0_20_39_15</name>
    <dbReference type="NCBI Taxonomy" id="2014273"/>
    <lineage>
        <taxon>Bacteria</taxon>
        <taxon>Candidatus Gribaldobacteria</taxon>
    </lineage>
</organism>
<reference evidence="12" key="1">
    <citation type="submission" date="2017-09" db="EMBL/GenBank/DDBJ databases">
        <title>Depth-based differentiation of microbial function through sediment-hosted aquifers and enrichment of novel symbionts in the deep terrestrial subsurface.</title>
        <authorList>
            <person name="Probst A.J."/>
            <person name="Ladd B."/>
            <person name="Jarett J.K."/>
            <person name="Geller-Mcgrath D.E."/>
            <person name="Sieber C.M.K."/>
            <person name="Emerson J.B."/>
            <person name="Anantharaman K."/>
            <person name="Thomas B.C."/>
            <person name="Malmstrom R."/>
            <person name="Stieglmeier M."/>
            <person name="Klingl A."/>
            <person name="Woyke T."/>
            <person name="Ryan C.M."/>
            <person name="Banfield J.F."/>
        </authorList>
    </citation>
    <scope>NUCLEOTIDE SEQUENCE [LARGE SCALE GENOMIC DNA]</scope>
</reference>
<sequence>MSKQEIAKKIIPILKKQGVKKAALFGSHARGEAKKNSDIDLLVEFSRNKEPGLFGFVGFKLELEEKLRRKVDLLTYNAIHPLLKNIILNDQKIIYEKRS</sequence>
<protein>
    <recommendedName>
        <fullName evidence="10">Polymerase nucleotidyl transferase domain-containing protein</fullName>
    </recommendedName>
</protein>
<dbReference type="AlphaFoldDB" id="A0A2M6XUB0"/>
<evidence type="ECO:0000256" key="8">
    <source>
        <dbReference type="ARBA" id="ARBA00022842"/>
    </source>
</evidence>
<dbReference type="InterPro" id="IPR002934">
    <property type="entry name" value="Polymerase_NTP_transf_dom"/>
</dbReference>
<evidence type="ECO:0000256" key="7">
    <source>
        <dbReference type="ARBA" id="ARBA00022840"/>
    </source>
</evidence>
<proteinExistence type="inferred from homology"/>
<accession>A0A2M6XUB0</accession>
<keyword evidence="7" id="KW-0067">ATP-binding</keyword>
<evidence type="ECO:0000256" key="6">
    <source>
        <dbReference type="ARBA" id="ARBA00022741"/>
    </source>
</evidence>